<gene>
    <name evidence="3" type="ORF">OLEA9_A120895</name>
</gene>
<feature type="domain" description="C2" evidence="2">
    <location>
        <begin position="1"/>
        <end position="124"/>
    </location>
</feature>
<feature type="region of interest" description="Disordered" evidence="1">
    <location>
        <begin position="176"/>
        <end position="203"/>
    </location>
</feature>
<organism evidence="3 4">
    <name type="scientific">Olea europaea subsp. europaea</name>
    <dbReference type="NCBI Taxonomy" id="158383"/>
    <lineage>
        <taxon>Eukaryota</taxon>
        <taxon>Viridiplantae</taxon>
        <taxon>Streptophyta</taxon>
        <taxon>Embryophyta</taxon>
        <taxon>Tracheophyta</taxon>
        <taxon>Spermatophyta</taxon>
        <taxon>Magnoliopsida</taxon>
        <taxon>eudicotyledons</taxon>
        <taxon>Gunneridae</taxon>
        <taxon>Pentapetalae</taxon>
        <taxon>asterids</taxon>
        <taxon>lamiids</taxon>
        <taxon>Lamiales</taxon>
        <taxon>Oleaceae</taxon>
        <taxon>Oleeae</taxon>
        <taxon>Olea</taxon>
    </lineage>
</organism>
<evidence type="ECO:0000313" key="3">
    <source>
        <dbReference type="EMBL" id="CAA3026867.1"/>
    </source>
</evidence>
<proteinExistence type="predicted"/>
<dbReference type="Pfam" id="PF00168">
    <property type="entry name" value="C2"/>
    <property type="match status" value="1"/>
</dbReference>
<sequence>MSEPNLLPRKPLSARLREIEVLINSAQDLKNVKRITKMKTYAEVYVERDVHVARTHIDEHGETNPTWNEVVKVKFHEGLPQNDVMAALNVDIYAHSHVKWEKPVGSARILLCDVLKGGDEAEPLDNPIQCLTVQGWRDSGRPQGWLNLWVPPTGRFLIRRESLSFSLKEKGEEVAEVEGKKRGEEEVEVEVEEEGGGPGCGDK</sequence>
<protein>
    <submittedName>
        <fullName evidence="3">C2 domain containing</fullName>
    </submittedName>
</protein>
<dbReference type="PANTHER" id="PTHR32246">
    <property type="entry name" value="INGRESSION PROTEIN FIC1"/>
    <property type="match status" value="1"/>
</dbReference>
<dbReference type="InterPro" id="IPR000008">
    <property type="entry name" value="C2_dom"/>
</dbReference>
<dbReference type="EMBL" id="CACTIH010009181">
    <property type="protein sequence ID" value="CAA3026867.1"/>
    <property type="molecule type" value="Genomic_DNA"/>
</dbReference>
<accession>A0A8S0V0M9</accession>
<dbReference type="GO" id="GO:0006952">
    <property type="term" value="P:defense response"/>
    <property type="evidence" value="ECO:0007669"/>
    <property type="project" value="InterPro"/>
</dbReference>
<evidence type="ECO:0000256" key="1">
    <source>
        <dbReference type="SAM" id="MobiDB-lite"/>
    </source>
</evidence>
<evidence type="ECO:0000259" key="2">
    <source>
        <dbReference type="PROSITE" id="PS50004"/>
    </source>
</evidence>
<dbReference type="SUPFAM" id="SSF49562">
    <property type="entry name" value="C2 domain (Calcium/lipid-binding domain, CaLB)"/>
    <property type="match status" value="1"/>
</dbReference>
<dbReference type="Gene3D" id="2.60.40.150">
    <property type="entry name" value="C2 domain"/>
    <property type="match status" value="1"/>
</dbReference>
<dbReference type="SMART" id="SM00239">
    <property type="entry name" value="C2"/>
    <property type="match status" value="1"/>
</dbReference>
<comment type="caution">
    <text evidence="3">The sequence shown here is derived from an EMBL/GenBank/DDBJ whole genome shotgun (WGS) entry which is preliminary data.</text>
</comment>
<reference evidence="3 4" key="1">
    <citation type="submission" date="2019-12" db="EMBL/GenBank/DDBJ databases">
        <authorList>
            <person name="Alioto T."/>
            <person name="Alioto T."/>
            <person name="Gomez Garrido J."/>
        </authorList>
    </citation>
    <scope>NUCLEOTIDE SEQUENCE [LARGE SCALE GENOMIC DNA]</scope>
</reference>
<evidence type="ECO:0000313" key="4">
    <source>
        <dbReference type="Proteomes" id="UP000594638"/>
    </source>
</evidence>
<dbReference type="InterPro" id="IPR035892">
    <property type="entry name" value="C2_domain_sf"/>
</dbReference>
<dbReference type="OrthoDB" id="270970at2759"/>
<dbReference type="AlphaFoldDB" id="A0A8S0V0M9"/>
<dbReference type="PROSITE" id="PS50004">
    <property type="entry name" value="C2"/>
    <property type="match status" value="1"/>
</dbReference>
<dbReference type="CDD" id="cd04051">
    <property type="entry name" value="C2_SRC2_like"/>
    <property type="match status" value="1"/>
</dbReference>
<name>A0A8S0V0M9_OLEEU</name>
<keyword evidence="4" id="KW-1185">Reference proteome</keyword>
<dbReference type="PANTHER" id="PTHR32246:SF88">
    <property type="entry name" value="PROTEIN SRC2 HOMOLOG"/>
    <property type="match status" value="1"/>
</dbReference>
<dbReference type="Proteomes" id="UP000594638">
    <property type="component" value="Unassembled WGS sequence"/>
</dbReference>
<dbReference type="Gramene" id="OE9A120895T1">
    <property type="protein sequence ID" value="OE9A120895C1"/>
    <property type="gene ID" value="OE9A120895"/>
</dbReference>
<feature type="compositionally biased region" description="Acidic residues" evidence="1">
    <location>
        <begin position="185"/>
        <end position="195"/>
    </location>
</feature>
<dbReference type="InterPro" id="IPR044750">
    <property type="entry name" value="C2_SRC2/BAP"/>
</dbReference>